<dbReference type="PROSITE" id="PS51257">
    <property type="entry name" value="PROKAR_LIPOPROTEIN"/>
    <property type="match status" value="1"/>
</dbReference>
<proteinExistence type="predicted"/>
<reference evidence="1 2" key="2">
    <citation type="journal article" date="2019" name="G3 (Bethesda)">
        <title>Hybrid Assembly of the Genome of the Entomopathogenic Nematode Steinernema carpocapsae Identifies the X-Chromosome.</title>
        <authorList>
            <person name="Serra L."/>
            <person name="Macchietto M."/>
            <person name="Macias-Munoz A."/>
            <person name="McGill C.J."/>
            <person name="Rodriguez I.M."/>
            <person name="Rodriguez B."/>
            <person name="Murad R."/>
            <person name="Mortazavi A."/>
        </authorList>
    </citation>
    <scope>NUCLEOTIDE SEQUENCE [LARGE SCALE GENOMIC DNA]</scope>
    <source>
        <strain evidence="1 2">ALL</strain>
    </source>
</reference>
<gene>
    <name evidence="1" type="ORF">L596_011882</name>
</gene>
<accession>A0A4U5NVR6</accession>
<organism evidence="1 2">
    <name type="scientific">Steinernema carpocapsae</name>
    <name type="common">Entomopathogenic nematode</name>
    <dbReference type="NCBI Taxonomy" id="34508"/>
    <lineage>
        <taxon>Eukaryota</taxon>
        <taxon>Metazoa</taxon>
        <taxon>Ecdysozoa</taxon>
        <taxon>Nematoda</taxon>
        <taxon>Chromadorea</taxon>
        <taxon>Rhabditida</taxon>
        <taxon>Tylenchina</taxon>
        <taxon>Panagrolaimomorpha</taxon>
        <taxon>Strongyloidoidea</taxon>
        <taxon>Steinernematidae</taxon>
        <taxon>Steinernema</taxon>
    </lineage>
</organism>
<comment type="caution">
    <text evidence="1">The sequence shown here is derived from an EMBL/GenBank/DDBJ whole genome shotgun (WGS) entry which is preliminary data.</text>
</comment>
<dbReference type="EMBL" id="AZBU02000003">
    <property type="protein sequence ID" value="TKR87492.1"/>
    <property type="molecule type" value="Genomic_DNA"/>
</dbReference>
<protein>
    <submittedName>
        <fullName evidence="1">Uncharacterized protein</fullName>
    </submittedName>
</protein>
<dbReference type="AlphaFoldDB" id="A0A4U5NVR6"/>
<sequence length="68" mass="6857">MEKPCVGDCANYTIGGLTLYACDPVSVCSSFGIGTQANNSNSCVGKDGLSVSLFLALMGDASEMIGTA</sequence>
<evidence type="ECO:0000313" key="2">
    <source>
        <dbReference type="Proteomes" id="UP000298663"/>
    </source>
</evidence>
<name>A0A4U5NVR6_STECR</name>
<evidence type="ECO:0000313" key="1">
    <source>
        <dbReference type="EMBL" id="TKR87492.1"/>
    </source>
</evidence>
<dbReference type="Proteomes" id="UP000298663">
    <property type="component" value="Unassembled WGS sequence"/>
</dbReference>
<reference evidence="1 2" key="1">
    <citation type="journal article" date="2015" name="Genome Biol.">
        <title>Comparative genomics of Steinernema reveals deeply conserved gene regulatory networks.</title>
        <authorList>
            <person name="Dillman A.R."/>
            <person name="Macchietto M."/>
            <person name="Porter C.F."/>
            <person name="Rogers A."/>
            <person name="Williams B."/>
            <person name="Antoshechkin I."/>
            <person name="Lee M.M."/>
            <person name="Goodwin Z."/>
            <person name="Lu X."/>
            <person name="Lewis E.E."/>
            <person name="Goodrich-Blair H."/>
            <person name="Stock S.P."/>
            <person name="Adams B.J."/>
            <person name="Sternberg P.W."/>
            <person name="Mortazavi A."/>
        </authorList>
    </citation>
    <scope>NUCLEOTIDE SEQUENCE [LARGE SCALE GENOMIC DNA]</scope>
    <source>
        <strain evidence="1 2">ALL</strain>
    </source>
</reference>
<keyword evidence="2" id="KW-1185">Reference proteome</keyword>